<accession>A0A2S3URY7</accession>
<name>A0A2S3URY7_9HYPH</name>
<gene>
    <name evidence="1" type="ORF">CLV41_106102</name>
</gene>
<organism evidence="1 2">
    <name type="scientific">Roseibium marinum</name>
    <dbReference type="NCBI Taxonomy" id="281252"/>
    <lineage>
        <taxon>Bacteria</taxon>
        <taxon>Pseudomonadati</taxon>
        <taxon>Pseudomonadota</taxon>
        <taxon>Alphaproteobacteria</taxon>
        <taxon>Hyphomicrobiales</taxon>
        <taxon>Stappiaceae</taxon>
        <taxon>Roseibium</taxon>
    </lineage>
</organism>
<dbReference type="Proteomes" id="UP000236959">
    <property type="component" value="Unassembled WGS sequence"/>
</dbReference>
<dbReference type="Pfam" id="PF14113">
    <property type="entry name" value="Tae4"/>
    <property type="match status" value="1"/>
</dbReference>
<keyword evidence="2" id="KW-1185">Reference proteome</keyword>
<dbReference type="Gene3D" id="3.90.1720.70">
    <property type="match status" value="1"/>
</dbReference>
<dbReference type="InterPro" id="IPR025562">
    <property type="entry name" value="Tae4"/>
</dbReference>
<evidence type="ECO:0000313" key="1">
    <source>
        <dbReference type="EMBL" id="POF30488.1"/>
    </source>
</evidence>
<reference evidence="1 2" key="1">
    <citation type="submission" date="2018-01" db="EMBL/GenBank/DDBJ databases">
        <title>Genomic Encyclopedia of Archaeal and Bacterial Type Strains, Phase II (KMG-II): from individual species to whole genera.</title>
        <authorList>
            <person name="Goeker M."/>
        </authorList>
    </citation>
    <scope>NUCLEOTIDE SEQUENCE [LARGE SCALE GENOMIC DNA]</scope>
    <source>
        <strain evidence="1 2">DSM 17023</strain>
    </source>
</reference>
<sequence length="270" mass="30105">MTLRIEIVSIAYAGGDLGKELRAGFKVNGTVTQRDFTLSPGRTWKPPMRWVLLNDSRAPAAAGSSQTVNITITERDFFCNDVGSSTFTFTAPRHSFVEKTFTQTVTVSEGSVTATFTVTFKIKCIHSLFETLWQNHPTTRGNNEPCQSNGSSSYENQCAIRMGLTLDRSGIPMTSYNGAYCWHGHGHEHILRVEELISWLQGQTTVLGTPTTHRSVTSATFANQVGLAAFINFWGTGNQGDHIDLWNGTIVRRGDPDYFRRSERVVFWQL</sequence>
<dbReference type="OrthoDB" id="1262040at2"/>
<dbReference type="EMBL" id="PPCN01000006">
    <property type="protein sequence ID" value="POF30488.1"/>
    <property type="molecule type" value="Genomic_DNA"/>
</dbReference>
<evidence type="ECO:0000313" key="2">
    <source>
        <dbReference type="Proteomes" id="UP000236959"/>
    </source>
</evidence>
<protein>
    <submittedName>
        <fullName evidence="1">Type VI secretion system (T6SS) effector Tae4 (Amidase)</fullName>
    </submittedName>
</protein>
<comment type="caution">
    <text evidence="1">The sequence shown here is derived from an EMBL/GenBank/DDBJ whole genome shotgun (WGS) entry which is preliminary data.</text>
</comment>
<proteinExistence type="predicted"/>
<dbReference type="AlphaFoldDB" id="A0A2S3URY7"/>
<dbReference type="RefSeq" id="WP_146048570.1">
    <property type="nucleotide sequence ID" value="NZ_PPCN01000006.1"/>
</dbReference>